<sequence length="134" mass="14201">HREGHCSLRCYVGRRRCRADPDQVLPPPQRRSQRLPGSLPAVGCSNLSEGRKSRPRGCSSSSSSSRRSRDGVQPSLAGDQAAGSNHGESLLAAALLGETVPGPGFGWDLSIWRVALCSHPLSDSGACFPPVSRV</sequence>
<gene>
    <name evidence="2" type="ORF">PODLI_1B008695</name>
</gene>
<name>A0AA35JVT2_9SAUR</name>
<feature type="non-terminal residue" evidence="2">
    <location>
        <position position="1"/>
    </location>
</feature>
<evidence type="ECO:0000313" key="3">
    <source>
        <dbReference type="Proteomes" id="UP001178461"/>
    </source>
</evidence>
<evidence type="ECO:0000256" key="1">
    <source>
        <dbReference type="SAM" id="MobiDB-lite"/>
    </source>
</evidence>
<dbReference type="AlphaFoldDB" id="A0AA35JVT2"/>
<accession>A0AA35JVT2</accession>
<reference evidence="2" key="1">
    <citation type="submission" date="2022-12" db="EMBL/GenBank/DDBJ databases">
        <authorList>
            <person name="Alioto T."/>
            <person name="Alioto T."/>
            <person name="Gomez Garrido J."/>
        </authorList>
    </citation>
    <scope>NUCLEOTIDE SEQUENCE</scope>
</reference>
<feature type="region of interest" description="Disordered" evidence="1">
    <location>
        <begin position="19"/>
        <end position="84"/>
    </location>
</feature>
<keyword evidence="3" id="KW-1185">Reference proteome</keyword>
<evidence type="ECO:0000313" key="2">
    <source>
        <dbReference type="EMBL" id="CAI5766955.1"/>
    </source>
</evidence>
<protein>
    <submittedName>
        <fullName evidence="2">Uncharacterized protein</fullName>
    </submittedName>
</protein>
<dbReference type="EMBL" id="OX395127">
    <property type="protein sequence ID" value="CAI5766955.1"/>
    <property type="molecule type" value="Genomic_DNA"/>
</dbReference>
<feature type="compositionally biased region" description="Low complexity" evidence="1">
    <location>
        <begin position="56"/>
        <end position="65"/>
    </location>
</feature>
<dbReference type="Proteomes" id="UP001178461">
    <property type="component" value="Chromosome 2"/>
</dbReference>
<proteinExistence type="predicted"/>
<organism evidence="2 3">
    <name type="scientific">Podarcis lilfordi</name>
    <name type="common">Lilford's wall lizard</name>
    <dbReference type="NCBI Taxonomy" id="74358"/>
    <lineage>
        <taxon>Eukaryota</taxon>
        <taxon>Metazoa</taxon>
        <taxon>Chordata</taxon>
        <taxon>Craniata</taxon>
        <taxon>Vertebrata</taxon>
        <taxon>Euteleostomi</taxon>
        <taxon>Lepidosauria</taxon>
        <taxon>Squamata</taxon>
        <taxon>Bifurcata</taxon>
        <taxon>Unidentata</taxon>
        <taxon>Episquamata</taxon>
        <taxon>Laterata</taxon>
        <taxon>Lacertibaenia</taxon>
        <taxon>Lacertidae</taxon>
        <taxon>Podarcis</taxon>
    </lineage>
</organism>